<evidence type="ECO:0008006" key="2">
    <source>
        <dbReference type="Google" id="ProtNLM"/>
    </source>
</evidence>
<dbReference type="Gene3D" id="3.90.1640.30">
    <property type="match status" value="1"/>
</dbReference>
<dbReference type="AlphaFoldDB" id="X1GFM2"/>
<proteinExistence type="predicted"/>
<dbReference type="PANTHER" id="PTHR30255">
    <property type="entry name" value="SINGLE-STRANDED-DNA-SPECIFIC EXONUCLEASE RECJ"/>
    <property type="match status" value="1"/>
</dbReference>
<dbReference type="InterPro" id="IPR038763">
    <property type="entry name" value="DHH_sf"/>
</dbReference>
<dbReference type="EMBL" id="BARU01011304">
    <property type="protein sequence ID" value="GAH43610.1"/>
    <property type="molecule type" value="Genomic_DNA"/>
</dbReference>
<dbReference type="SUPFAM" id="SSF64182">
    <property type="entry name" value="DHH phosphoesterases"/>
    <property type="match status" value="1"/>
</dbReference>
<sequence>MNDFKDKIEKFLEAVEIVTNSFINGIKEKNSSVHIYTHLDADGLSSGAILGKALYREKIPFQITVLRQLEKEEIIKISKKVKEFNNFIIFSDFGSGQYFELQNELILKENFNLFIVLDHHLPQNVSSKEDIDLIKDIHKKTFQWHVNPYFFRFDGSLEISGAGLSYFFAKSLNKKNIDLSPIAIIGAIGDIQNQGPNKTFFGLNSLILEDAQNSGLVEIKNDLNFSSIKPLNEALVISRRVEPLSKLNISAL</sequence>
<accession>X1GFM2</accession>
<evidence type="ECO:0000313" key="1">
    <source>
        <dbReference type="EMBL" id="GAH43610.1"/>
    </source>
</evidence>
<reference evidence="1" key="1">
    <citation type="journal article" date="2014" name="Front. Microbiol.">
        <title>High frequency of phylogenetically diverse reductive dehalogenase-homologous genes in deep subseafloor sedimentary metagenomes.</title>
        <authorList>
            <person name="Kawai M."/>
            <person name="Futagami T."/>
            <person name="Toyoda A."/>
            <person name="Takaki Y."/>
            <person name="Nishi S."/>
            <person name="Hori S."/>
            <person name="Arai W."/>
            <person name="Tsubouchi T."/>
            <person name="Morono Y."/>
            <person name="Uchiyama I."/>
            <person name="Ito T."/>
            <person name="Fujiyama A."/>
            <person name="Inagaki F."/>
            <person name="Takami H."/>
        </authorList>
    </citation>
    <scope>NUCLEOTIDE SEQUENCE</scope>
    <source>
        <strain evidence="1">Expedition CK06-06</strain>
    </source>
</reference>
<comment type="caution">
    <text evidence="1">The sequence shown here is derived from an EMBL/GenBank/DDBJ whole genome shotgun (WGS) entry which is preliminary data.</text>
</comment>
<dbReference type="PANTHER" id="PTHR30255:SF2">
    <property type="entry name" value="SINGLE-STRANDED-DNA-SPECIFIC EXONUCLEASE RECJ"/>
    <property type="match status" value="1"/>
</dbReference>
<dbReference type="InterPro" id="IPR051673">
    <property type="entry name" value="SSDNA_exonuclease_RecJ"/>
</dbReference>
<organism evidence="1">
    <name type="scientific">marine sediment metagenome</name>
    <dbReference type="NCBI Taxonomy" id="412755"/>
    <lineage>
        <taxon>unclassified sequences</taxon>
        <taxon>metagenomes</taxon>
        <taxon>ecological metagenomes</taxon>
    </lineage>
</organism>
<protein>
    <recommendedName>
        <fullName evidence="2">DDH domain-containing protein</fullName>
    </recommendedName>
</protein>
<name>X1GFM2_9ZZZZ</name>
<gene>
    <name evidence="1" type="ORF">S03H2_21275</name>
</gene>